<evidence type="ECO:0000313" key="1">
    <source>
        <dbReference type="EMBL" id="KAG6630523.1"/>
    </source>
</evidence>
<gene>
    <name evidence="1" type="ORF">CIPAW_13G024600</name>
</gene>
<comment type="caution">
    <text evidence="1">The sequence shown here is derived from an EMBL/GenBank/DDBJ whole genome shotgun (WGS) entry which is preliminary data.</text>
</comment>
<dbReference type="AlphaFoldDB" id="A0A8T1NNM4"/>
<name>A0A8T1NNM4_CARIL</name>
<dbReference type="EMBL" id="CM031821">
    <property type="protein sequence ID" value="KAG6630523.1"/>
    <property type="molecule type" value="Genomic_DNA"/>
</dbReference>
<proteinExistence type="predicted"/>
<sequence length="48" mass="5362">MFSFSPSPMLYTSVFQHTKGSPRRCVTASPSNTDQTNLGNWEFTFNSG</sequence>
<accession>A0A8T1NNM4</accession>
<dbReference type="Proteomes" id="UP000811609">
    <property type="component" value="Chromosome 13"/>
</dbReference>
<protein>
    <submittedName>
        <fullName evidence="1">Uncharacterized protein</fullName>
    </submittedName>
</protein>
<evidence type="ECO:0000313" key="2">
    <source>
        <dbReference type="Proteomes" id="UP000811609"/>
    </source>
</evidence>
<reference evidence="1" key="1">
    <citation type="submission" date="2020-12" db="EMBL/GenBank/DDBJ databases">
        <title>WGS assembly of Carya illinoinensis cv. Pawnee.</title>
        <authorList>
            <person name="Platts A."/>
            <person name="Shu S."/>
            <person name="Wright S."/>
            <person name="Barry K."/>
            <person name="Edger P."/>
            <person name="Pires J.C."/>
            <person name="Schmutz J."/>
        </authorList>
    </citation>
    <scope>NUCLEOTIDE SEQUENCE</scope>
    <source>
        <tissue evidence="1">Leaf</tissue>
    </source>
</reference>
<organism evidence="1 2">
    <name type="scientific">Carya illinoinensis</name>
    <name type="common">Pecan</name>
    <dbReference type="NCBI Taxonomy" id="32201"/>
    <lineage>
        <taxon>Eukaryota</taxon>
        <taxon>Viridiplantae</taxon>
        <taxon>Streptophyta</taxon>
        <taxon>Embryophyta</taxon>
        <taxon>Tracheophyta</taxon>
        <taxon>Spermatophyta</taxon>
        <taxon>Magnoliopsida</taxon>
        <taxon>eudicotyledons</taxon>
        <taxon>Gunneridae</taxon>
        <taxon>Pentapetalae</taxon>
        <taxon>rosids</taxon>
        <taxon>fabids</taxon>
        <taxon>Fagales</taxon>
        <taxon>Juglandaceae</taxon>
        <taxon>Carya</taxon>
    </lineage>
</organism>
<keyword evidence="2" id="KW-1185">Reference proteome</keyword>